<dbReference type="InterPro" id="IPR032710">
    <property type="entry name" value="NTF2-like_dom_sf"/>
</dbReference>
<dbReference type="SUPFAM" id="SSF54427">
    <property type="entry name" value="NTF2-like"/>
    <property type="match status" value="1"/>
</dbReference>
<dbReference type="InterPro" id="IPR004027">
    <property type="entry name" value="SEC_C_motif"/>
</dbReference>
<dbReference type="EMBL" id="JACHKT010000040">
    <property type="protein sequence ID" value="MBB6005277.1"/>
    <property type="molecule type" value="Genomic_DNA"/>
</dbReference>
<keyword evidence="3" id="KW-1185">Reference proteome</keyword>
<dbReference type="Pfam" id="PF02810">
    <property type="entry name" value="SEC-C"/>
    <property type="match status" value="1"/>
</dbReference>
<feature type="domain" description="YchJ-like middle NTF2-like" evidence="1">
    <location>
        <begin position="30"/>
        <end position="130"/>
    </location>
</feature>
<protein>
    <submittedName>
        <fullName evidence="2">SEC-C motif-containing protein</fullName>
    </submittedName>
</protein>
<dbReference type="Pfam" id="PF17775">
    <property type="entry name" value="YchJ_M-like"/>
    <property type="match status" value="1"/>
</dbReference>
<comment type="caution">
    <text evidence="2">The sequence shown here is derived from an EMBL/GenBank/DDBJ whole genome shotgun (WGS) entry which is preliminary data.</text>
</comment>
<organism evidence="2 3">
    <name type="scientific">Arcicella rosea</name>
    <dbReference type="NCBI Taxonomy" id="502909"/>
    <lineage>
        <taxon>Bacteria</taxon>
        <taxon>Pseudomonadati</taxon>
        <taxon>Bacteroidota</taxon>
        <taxon>Cytophagia</taxon>
        <taxon>Cytophagales</taxon>
        <taxon>Flectobacillaceae</taxon>
        <taxon>Arcicella</taxon>
    </lineage>
</organism>
<sequence length="163" mass="18343">MMSVQCYCGSNLAFSECCEPIILGKKEALTAESLMRSRYSAYASVAPDYLLLSTYFTERAKFSKQDLADWASENQWQKLEILNTKNGQVNDVNGEVTFKAYFNNAHGQTSIHHEHSTFVKENGKWFYVKGIINPKNASPEVLINRNDSCICGSGKKYKKCCGV</sequence>
<dbReference type="InterPro" id="IPR048469">
    <property type="entry name" value="YchJ-like_M"/>
</dbReference>
<dbReference type="RefSeq" id="WP_184136957.1">
    <property type="nucleotide sequence ID" value="NZ_JACHKT010000040.1"/>
</dbReference>
<accession>A0A841EMC0</accession>
<evidence type="ECO:0000313" key="3">
    <source>
        <dbReference type="Proteomes" id="UP000524404"/>
    </source>
</evidence>
<gene>
    <name evidence="2" type="ORF">HNP25_003949</name>
</gene>
<dbReference type="NCBIfam" id="NF002486">
    <property type="entry name" value="PRK01752.1"/>
    <property type="match status" value="1"/>
</dbReference>
<proteinExistence type="predicted"/>
<dbReference type="PANTHER" id="PTHR33747:SF1">
    <property type="entry name" value="ADENYLATE CYCLASE-ASSOCIATED CAP C-TERMINAL DOMAIN-CONTAINING PROTEIN"/>
    <property type="match status" value="1"/>
</dbReference>
<evidence type="ECO:0000259" key="1">
    <source>
        <dbReference type="Pfam" id="PF17775"/>
    </source>
</evidence>
<dbReference type="AlphaFoldDB" id="A0A841EMC0"/>
<dbReference type="Gene3D" id="3.10.450.50">
    <property type="match status" value="1"/>
</dbReference>
<dbReference type="SUPFAM" id="SSF103642">
    <property type="entry name" value="Sec-C motif"/>
    <property type="match status" value="1"/>
</dbReference>
<evidence type="ECO:0000313" key="2">
    <source>
        <dbReference type="EMBL" id="MBB6005277.1"/>
    </source>
</evidence>
<name>A0A841EMC0_9BACT</name>
<dbReference type="Proteomes" id="UP000524404">
    <property type="component" value="Unassembled WGS sequence"/>
</dbReference>
<dbReference type="PANTHER" id="PTHR33747">
    <property type="entry name" value="UPF0225 PROTEIN SCO1677"/>
    <property type="match status" value="1"/>
</dbReference>
<reference evidence="2 3" key="1">
    <citation type="submission" date="2020-08" db="EMBL/GenBank/DDBJ databases">
        <title>Functional genomics of gut bacteria from endangered species of beetles.</title>
        <authorList>
            <person name="Carlos-Shanley C."/>
        </authorList>
    </citation>
    <scope>NUCLEOTIDE SEQUENCE [LARGE SCALE GENOMIC DNA]</scope>
    <source>
        <strain evidence="2 3">S00070</strain>
    </source>
</reference>